<keyword evidence="2" id="KW-0472">Membrane</keyword>
<reference evidence="3 4" key="1">
    <citation type="submission" date="2018-09" db="EMBL/GenBank/DDBJ databases">
        <title>Comparative Genomics of Wolbachia-Cardinium Dual Endosymbiosis in a Plant-Parasitic Nematode.</title>
        <authorList>
            <person name="Brown A.M.V."/>
            <person name="Wasala S.K."/>
            <person name="Howe D.K."/>
            <person name="Peetz A.B."/>
            <person name="Zasada I.A."/>
            <person name="Denver D.R."/>
        </authorList>
    </citation>
    <scope>NUCLEOTIDE SEQUENCE [LARGE SCALE GENOMIC DNA]</scope>
    <source>
        <strain evidence="3 4">Pp_1</strain>
    </source>
</reference>
<sequence length="479" mass="53691">MVSCEAAIRAQVISVISLFYCIFNIINYIAMKIKMALLGLCFTSSIMHSVYADLDQDAFETEAYEPKEEELVIIPMEDEQSVLKEDENEHFSKLNGDLVMGPFSMVFQEKAAHDLKIKNDTKAKLGIKAEVPEVLGDANAVINIVLKLDRKSVMCKEAAVTVGPFTLGYCGSIFSYQKANPFLLISTDASVMQLKVDHAWDSLRLSYGIESPIELKVGWFDKNKVTTEEEEEKEDKKETEDKKGKKEKEEEIVNQLDDPKKKPKPFFLIKDSFPALGISIGTENDCSNVALNALGRLTDYTYPDATNPKKKNLPRMLHFTWGVNLGMQFKLAPACTITGQGVYVYGLGDYIAGLASIQQEEERKEMCAVYYSDKNQNVLTNIEAVGVGGTLEYEVTPQWKLTAAGSYLNTDCILNTDKKFKPDTAFKSQWQVRAPEISYKLSKRLVVSLLYDLTKESKIDPSKNEEAIHAIAGKVKFSF</sequence>
<protein>
    <recommendedName>
        <fullName evidence="5">Porin domain-containing protein</fullName>
    </recommendedName>
</protein>
<accession>A0A3N2QCS0</accession>
<evidence type="ECO:0000313" key="4">
    <source>
        <dbReference type="Proteomes" id="UP000270927"/>
    </source>
</evidence>
<evidence type="ECO:0008006" key="5">
    <source>
        <dbReference type="Google" id="ProtNLM"/>
    </source>
</evidence>
<dbReference type="Proteomes" id="UP000270927">
    <property type="component" value="Unassembled WGS sequence"/>
</dbReference>
<organism evidence="3 4">
    <name type="scientific">Candidatus Cardinium hertigii</name>
    <dbReference type="NCBI Taxonomy" id="247481"/>
    <lineage>
        <taxon>Bacteria</taxon>
        <taxon>Pseudomonadati</taxon>
        <taxon>Bacteroidota</taxon>
        <taxon>Cytophagia</taxon>
        <taxon>Cytophagales</taxon>
        <taxon>Amoebophilaceae</taxon>
        <taxon>Candidatus Cardinium</taxon>
    </lineage>
</organism>
<feature type="transmembrane region" description="Helical" evidence="2">
    <location>
        <begin position="6"/>
        <end position="26"/>
    </location>
</feature>
<comment type="caution">
    <text evidence="3">The sequence shown here is derived from an EMBL/GenBank/DDBJ whole genome shotgun (WGS) entry which is preliminary data.</text>
</comment>
<proteinExistence type="predicted"/>
<keyword evidence="4" id="KW-1185">Reference proteome</keyword>
<gene>
    <name evidence="3" type="ORF">EDM02_01445</name>
</gene>
<feature type="compositionally biased region" description="Basic and acidic residues" evidence="1">
    <location>
        <begin position="234"/>
        <end position="251"/>
    </location>
</feature>
<dbReference type="SUPFAM" id="SSF56935">
    <property type="entry name" value="Porins"/>
    <property type="match status" value="1"/>
</dbReference>
<evidence type="ECO:0000313" key="3">
    <source>
        <dbReference type="EMBL" id="ROT47616.1"/>
    </source>
</evidence>
<feature type="region of interest" description="Disordered" evidence="1">
    <location>
        <begin position="226"/>
        <end position="258"/>
    </location>
</feature>
<evidence type="ECO:0000256" key="1">
    <source>
        <dbReference type="SAM" id="MobiDB-lite"/>
    </source>
</evidence>
<dbReference type="EMBL" id="RARA01000019">
    <property type="protein sequence ID" value="ROT47616.1"/>
    <property type="molecule type" value="Genomic_DNA"/>
</dbReference>
<name>A0A3N2QCS0_9BACT</name>
<dbReference type="AlphaFoldDB" id="A0A3N2QCS0"/>
<keyword evidence="2" id="KW-0812">Transmembrane</keyword>
<evidence type="ECO:0000256" key="2">
    <source>
        <dbReference type="SAM" id="Phobius"/>
    </source>
</evidence>
<keyword evidence="2" id="KW-1133">Transmembrane helix</keyword>